<protein>
    <submittedName>
        <fullName evidence="1">Uncharacterized protein</fullName>
    </submittedName>
</protein>
<reference evidence="1 2" key="1">
    <citation type="submission" date="2016-04" db="EMBL/GenBank/DDBJ databases">
        <title>Draft genome of an Enterococcus thailandicus strain isolated from bovine feces.</title>
        <authorList>
            <person name="Beukers A.G."/>
            <person name="Zaheer R."/>
            <person name="Goji N."/>
            <person name="Cook S.R."/>
            <person name="Amoako K."/>
            <person name="Chaves A.V."/>
            <person name="Ward M.P."/>
            <person name="Mcallister T.A."/>
        </authorList>
    </citation>
    <scope>NUCLEOTIDE SEQUENCE [LARGE SCALE GENOMIC DNA]</scope>
    <source>
        <strain evidence="1 2">F0711D 46</strain>
    </source>
</reference>
<dbReference type="EMBL" id="LWMN01000001">
    <property type="protein sequence ID" value="OAQ57060.1"/>
    <property type="molecule type" value="Genomic_DNA"/>
</dbReference>
<name>A0A179EVP7_ENTTH</name>
<proteinExistence type="predicted"/>
<keyword evidence="2" id="KW-1185">Reference proteome</keyword>
<organism evidence="1 2">
    <name type="scientific">Enterococcus thailandicus</name>
    <dbReference type="NCBI Taxonomy" id="417368"/>
    <lineage>
        <taxon>Bacteria</taxon>
        <taxon>Bacillati</taxon>
        <taxon>Bacillota</taxon>
        <taxon>Bacilli</taxon>
        <taxon>Lactobacillales</taxon>
        <taxon>Enterococcaceae</taxon>
        <taxon>Enterococcus</taxon>
    </lineage>
</organism>
<evidence type="ECO:0000313" key="1">
    <source>
        <dbReference type="EMBL" id="OAQ57060.1"/>
    </source>
</evidence>
<gene>
    <name evidence="1" type="ORF">A6E74_01405</name>
</gene>
<sequence>MNRTDMIREQILTIEVSKYYAKPYVQKLKSIVWNQFDSTCEVENCSFDTDETMTIKLYFLSTDEQYERLIAILENRFSSKSCKKID</sequence>
<accession>A0A179EVP7</accession>
<evidence type="ECO:0000313" key="2">
    <source>
        <dbReference type="Proteomes" id="UP000078516"/>
    </source>
</evidence>
<comment type="caution">
    <text evidence="1">The sequence shown here is derived from an EMBL/GenBank/DDBJ whole genome shotgun (WGS) entry which is preliminary data.</text>
</comment>
<dbReference type="AlphaFoldDB" id="A0A179EVP7"/>
<dbReference type="RefSeq" id="WP_067480978.1">
    <property type="nucleotide sequence ID" value="NZ_LWMN01000001.1"/>
</dbReference>
<dbReference type="Proteomes" id="UP000078516">
    <property type="component" value="Unassembled WGS sequence"/>
</dbReference>